<gene>
    <name evidence="5" type="ORF">TH66_14745</name>
</gene>
<dbReference type="InterPro" id="IPR022770">
    <property type="entry name" value="IucA/IucC-like_C"/>
</dbReference>
<evidence type="ECO:0000313" key="6">
    <source>
        <dbReference type="Proteomes" id="UP000070659"/>
    </source>
</evidence>
<organism evidence="5 6">
    <name type="scientific">Carbonactinospora thermoautotrophica</name>
    <dbReference type="NCBI Taxonomy" id="1469144"/>
    <lineage>
        <taxon>Bacteria</taxon>
        <taxon>Bacillati</taxon>
        <taxon>Actinomycetota</taxon>
        <taxon>Actinomycetes</taxon>
        <taxon>Kitasatosporales</taxon>
        <taxon>Carbonactinosporaceae</taxon>
        <taxon>Carbonactinospora</taxon>
    </lineage>
</organism>
<dbReference type="PANTHER" id="PTHR34384">
    <property type="entry name" value="L-2,3-DIAMINOPROPANOATE--CITRATE LIGASE"/>
    <property type="match status" value="1"/>
</dbReference>
<accession>A0A132MRT5</accession>
<comment type="similarity">
    <text evidence="2">Belongs to the IucA/IucC family.</text>
</comment>
<comment type="caution">
    <text evidence="5">The sequence shown here is derived from an EMBL/GenBank/DDBJ whole genome shotgun (WGS) entry which is preliminary data.</text>
</comment>
<sequence>MAPGEPDPLDHPDPARVADAAAVEGLLRCYVREAGVPVPSAGPLLLELPATGLRLEVPVRYRSVTGWHRFGPARLASGAPADAALVAAALAREACTRLGLDPHAGTGAVARVLDSARRVAAHVAARRARPDDPPGVSPFLAGEQALLLGHPFHPTPKSREEASDAELAEYSPELRGAFPLHWFAAHRSVVAGDSAGPPVADLARELAGAGLRPPPDTVPVPAHPWQAREVRRRPGVRALLEAGLLHDLGPAGPAWHPTSSVRTVYRADAPYMLKLSLGLRITNSRRNNLRSELDLGVRVARLLAAGLADRLAAAHPAFRIVRDLAWISVDAPGEAPESGLETAIRENPFGPGERVVCVSGLVAERPGLGPSRLGETVRALAARSGRGLDEVSAEWFDRYLRVVAIPLLWLYAEHGLALEAHQQNTLVTLDVDGWPTGGWYRDSQGYYVAASKVGRVRALLPGFDEGVPVVFDDALVDERVGYYVGVNNLLGLIGAFGAQGLADETALLARLRHALAAAARAYDPTPRVVELLLDAPTLRCKANHLTCVDGRDELVGSVETQSVYVEIPNPLAEVRP</sequence>
<dbReference type="PATRIC" id="fig|1469144.8.peg.1956"/>
<evidence type="ECO:0000256" key="1">
    <source>
        <dbReference type="ARBA" id="ARBA00004924"/>
    </source>
</evidence>
<protein>
    <recommendedName>
        <fullName evidence="7">Siderophore synthetase component</fullName>
    </recommendedName>
</protein>
<evidence type="ECO:0000259" key="3">
    <source>
        <dbReference type="Pfam" id="PF04183"/>
    </source>
</evidence>
<dbReference type="PANTHER" id="PTHR34384:SF5">
    <property type="entry name" value="L-2,3-DIAMINOPROPANOATE--CITRATE LIGASE"/>
    <property type="match status" value="1"/>
</dbReference>
<feature type="domain" description="Aerobactin siderophore biosynthesis IucA/IucC N-terminal" evidence="3">
    <location>
        <begin position="139"/>
        <end position="363"/>
    </location>
</feature>
<dbReference type="InterPro" id="IPR037455">
    <property type="entry name" value="LucA/IucC-like"/>
</dbReference>
<dbReference type="GO" id="GO:0019290">
    <property type="term" value="P:siderophore biosynthetic process"/>
    <property type="evidence" value="ECO:0007669"/>
    <property type="project" value="InterPro"/>
</dbReference>
<evidence type="ECO:0008006" key="7">
    <source>
        <dbReference type="Google" id="ProtNLM"/>
    </source>
</evidence>
<proteinExistence type="inferred from homology"/>
<dbReference type="AlphaFoldDB" id="A0A132MRT5"/>
<dbReference type="Proteomes" id="UP000070659">
    <property type="component" value="Unassembled WGS sequence"/>
</dbReference>
<name>A0A132MRT5_9ACTN</name>
<dbReference type="Gene3D" id="1.10.510.40">
    <property type="match status" value="1"/>
</dbReference>
<comment type="pathway">
    <text evidence="1">Siderophore biosynthesis.</text>
</comment>
<dbReference type="Pfam" id="PF06276">
    <property type="entry name" value="FhuF"/>
    <property type="match status" value="1"/>
</dbReference>
<evidence type="ECO:0000259" key="4">
    <source>
        <dbReference type="Pfam" id="PF06276"/>
    </source>
</evidence>
<reference evidence="5 6" key="1">
    <citation type="submission" date="2015-02" db="EMBL/GenBank/DDBJ databases">
        <title>Physiological reanalysis, assessment of diazotrophy, and genome sequences of multiple isolates of Streptomyces thermoautotrophicus.</title>
        <authorList>
            <person name="MacKellar D.C."/>
            <person name="Lieber L."/>
            <person name="Norman J."/>
            <person name="Bolger A."/>
            <person name="Tobin C."/>
            <person name="Murray J.W."/>
            <person name="Prell J."/>
        </authorList>
    </citation>
    <scope>NUCLEOTIDE SEQUENCE [LARGE SCALE GENOMIC DNA]</scope>
    <source>
        <strain evidence="5 6">UBT1</strain>
    </source>
</reference>
<evidence type="ECO:0000256" key="2">
    <source>
        <dbReference type="ARBA" id="ARBA00007832"/>
    </source>
</evidence>
<dbReference type="InterPro" id="IPR007310">
    <property type="entry name" value="Aerobactin_biosyn_IucA/IucC_N"/>
</dbReference>
<feature type="domain" description="Aerobactin siderophore biosynthesis IucA/IucC-like C-terminal" evidence="4">
    <location>
        <begin position="394"/>
        <end position="553"/>
    </location>
</feature>
<dbReference type="Pfam" id="PF04183">
    <property type="entry name" value="IucA_IucC"/>
    <property type="match status" value="1"/>
</dbReference>
<dbReference type="EMBL" id="JYIJ01000018">
    <property type="protein sequence ID" value="KWX00541.1"/>
    <property type="molecule type" value="Genomic_DNA"/>
</dbReference>
<dbReference type="GO" id="GO:0016881">
    <property type="term" value="F:acid-amino acid ligase activity"/>
    <property type="evidence" value="ECO:0007669"/>
    <property type="project" value="UniProtKB-ARBA"/>
</dbReference>
<evidence type="ECO:0000313" key="5">
    <source>
        <dbReference type="EMBL" id="KWX00541.1"/>
    </source>
</evidence>